<keyword evidence="4 6" id="KW-1133">Transmembrane helix</keyword>
<accession>A0A0G4K396</accession>
<evidence type="ECO:0000256" key="2">
    <source>
        <dbReference type="ARBA" id="ARBA00022475"/>
    </source>
</evidence>
<dbReference type="EMBL" id="CVLB01000001">
    <property type="protein sequence ID" value="CRF31422.1"/>
    <property type="molecule type" value="Genomic_DNA"/>
</dbReference>
<dbReference type="AlphaFoldDB" id="A0A0G4K396"/>
<dbReference type="RefSeq" id="WP_014489046.1">
    <property type="nucleotide sequence ID" value="NZ_CVLB01000001.1"/>
</dbReference>
<feature type="transmembrane region" description="Helical" evidence="6">
    <location>
        <begin position="6"/>
        <end position="33"/>
    </location>
</feature>
<keyword evidence="2" id="KW-1003">Cell membrane</keyword>
<keyword evidence="5 6" id="KW-0472">Membrane</keyword>
<name>A0A0G4K396_9SPIR</name>
<evidence type="ECO:0000313" key="7">
    <source>
        <dbReference type="EMBL" id="CRF31422.1"/>
    </source>
</evidence>
<keyword evidence="3 6" id="KW-0812">Transmembrane</keyword>
<dbReference type="GeneID" id="44971145"/>
<evidence type="ECO:0000256" key="6">
    <source>
        <dbReference type="SAM" id="Phobius"/>
    </source>
</evidence>
<reference evidence="8" key="1">
    <citation type="submission" date="2015-04" db="EMBL/GenBank/DDBJ databases">
        <authorList>
            <person name="Mushtaq Mamoona"/>
        </authorList>
    </citation>
    <scope>NUCLEOTIDE SEQUENCE [LARGE SCALE GENOMIC DNA]</scope>
    <source>
        <strain evidence="8">AN4859/03</strain>
    </source>
</reference>
<proteinExistence type="predicted"/>
<evidence type="ECO:0000256" key="3">
    <source>
        <dbReference type="ARBA" id="ARBA00022692"/>
    </source>
</evidence>
<comment type="subcellular location">
    <subcellularLocation>
        <location evidence="1">Cell membrane</location>
    </subcellularLocation>
</comment>
<dbReference type="Proteomes" id="UP000043763">
    <property type="component" value="Unassembled WGS sequence"/>
</dbReference>
<organism evidence="7 8">
    <name type="scientific">Brachyspira suanatina</name>
    <dbReference type="NCBI Taxonomy" id="381802"/>
    <lineage>
        <taxon>Bacteria</taxon>
        <taxon>Pseudomonadati</taxon>
        <taxon>Spirochaetota</taxon>
        <taxon>Spirochaetia</taxon>
        <taxon>Brachyspirales</taxon>
        <taxon>Brachyspiraceae</taxon>
        <taxon>Brachyspira</taxon>
    </lineage>
</organism>
<gene>
    <name evidence="7" type="ORF">BRSU_0108</name>
</gene>
<dbReference type="GO" id="GO:0015081">
    <property type="term" value="F:sodium ion transmembrane transporter activity"/>
    <property type="evidence" value="ECO:0007669"/>
    <property type="project" value="InterPro"/>
</dbReference>
<sequence length="106" mass="11967">MEHNAAITIFGIMSVFIVALVFYILSLVLGMIFKTRNIKKEEEIIKVVEESKTKEEDLIDDTELVAVITAAISAYTGMSNNRFIITSIKESKTPIWGMVDRVNKLK</sequence>
<dbReference type="GO" id="GO:0036376">
    <property type="term" value="P:sodium ion export across plasma membrane"/>
    <property type="evidence" value="ECO:0007669"/>
    <property type="project" value="InterPro"/>
</dbReference>
<dbReference type="GO" id="GO:0005886">
    <property type="term" value="C:plasma membrane"/>
    <property type="evidence" value="ECO:0007669"/>
    <property type="project" value="UniProtKB-SubCell"/>
</dbReference>
<dbReference type="InterPro" id="IPR005899">
    <property type="entry name" value="Na_pump_deCOase"/>
</dbReference>
<dbReference type="OrthoDB" id="308194at2"/>
<evidence type="ECO:0000256" key="4">
    <source>
        <dbReference type="ARBA" id="ARBA00022989"/>
    </source>
</evidence>
<evidence type="ECO:0000256" key="5">
    <source>
        <dbReference type="ARBA" id="ARBA00023136"/>
    </source>
</evidence>
<keyword evidence="8" id="KW-1185">Reference proteome</keyword>
<evidence type="ECO:0000256" key="1">
    <source>
        <dbReference type="ARBA" id="ARBA00004236"/>
    </source>
</evidence>
<evidence type="ECO:0000313" key="8">
    <source>
        <dbReference type="Proteomes" id="UP000043763"/>
    </source>
</evidence>
<protein>
    <submittedName>
        <fullName evidence="7">Sodium pump decarboxylase subunit gamma</fullName>
    </submittedName>
</protein>
<dbReference type="Pfam" id="PF04277">
    <property type="entry name" value="OAD_gamma"/>
    <property type="match status" value="1"/>
</dbReference>